<evidence type="ECO:0000313" key="3">
    <source>
        <dbReference type="Proteomes" id="UP001642484"/>
    </source>
</evidence>
<dbReference type="InterPro" id="IPR050792">
    <property type="entry name" value="ADP-ribosylglycohydrolase"/>
</dbReference>
<dbReference type="Proteomes" id="UP001642484">
    <property type="component" value="Unassembled WGS sequence"/>
</dbReference>
<dbReference type="InterPro" id="IPR036705">
    <property type="entry name" value="Ribosyl_crysJ1_sf"/>
</dbReference>
<accession>A0ABP0JH51</accession>
<name>A0ABP0JH51_9DINO</name>
<organism evidence="2 3">
    <name type="scientific">Durusdinium trenchii</name>
    <dbReference type="NCBI Taxonomy" id="1381693"/>
    <lineage>
        <taxon>Eukaryota</taxon>
        <taxon>Sar</taxon>
        <taxon>Alveolata</taxon>
        <taxon>Dinophyceae</taxon>
        <taxon>Suessiales</taxon>
        <taxon>Symbiodiniaceae</taxon>
        <taxon>Durusdinium</taxon>
    </lineage>
</organism>
<keyword evidence="3" id="KW-1185">Reference proteome</keyword>
<dbReference type="EMBL" id="CAXAMN010005391">
    <property type="protein sequence ID" value="CAK9013533.1"/>
    <property type="molecule type" value="Genomic_DNA"/>
</dbReference>
<dbReference type="Pfam" id="PF03747">
    <property type="entry name" value="ADP_ribosyl_GH"/>
    <property type="match status" value="1"/>
</dbReference>
<dbReference type="InterPro" id="IPR005502">
    <property type="entry name" value="Ribosyl_crysJ1"/>
</dbReference>
<dbReference type="PANTHER" id="PTHR16222">
    <property type="entry name" value="ADP-RIBOSYLGLYCOHYDROLASE"/>
    <property type="match status" value="1"/>
</dbReference>
<evidence type="ECO:0000256" key="1">
    <source>
        <dbReference type="SAM" id="SignalP"/>
    </source>
</evidence>
<evidence type="ECO:0000313" key="2">
    <source>
        <dbReference type="EMBL" id="CAK9013533.1"/>
    </source>
</evidence>
<protein>
    <submittedName>
        <fullName evidence="2">Uncharacterized protein</fullName>
    </submittedName>
</protein>
<keyword evidence="1" id="KW-0732">Signal</keyword>
<dbReference type="PANTHER" id="PTHR16222:SF34">
    <property type="entry name" value="ADP-RIBOSYLGLYCOHYDROLASE"/>
    <property type="match status" value="1"/>
</dbReference>
<comment type="caution">
    <text evidence="2">The sequence shown here is derived from an EMBL/GenBank/DDBJ whole genome shotgun (WGS) entry which is preliminary data.</text>
</comment>
<reference evidence="2 3" key="1">
    <citation type="submission" date="2024-02" db="EMBL/GenBank/DDBJ databases">
        <authorList>
            <person name="Chen Y."/>
            <person name="Shah S."/>
            <person name="Dougan E. K."/>
            <person name="Thang M."/>
            <person name="Chan C."/>
        </authorList>
    </citation>
    <scope>NUCLEOTIDE SEQUENCE [LARGE SCALE GENOMIC DNA]</scope>
</reference>
<feature type="signal peptide" evidence="1">
    <location>
        <begin position="1"/>
        <end position="22"/>
    </location>
</feature>
<dbReference type="Gene3D" id="1.10.4080.10">
    <property type="entry name" value="ADP-ribosylation/Crystallin J1"/>
    <property type="match status" value="1"/>
</dbReference>
<dbReference type="SUPFAM" id="SSF101478">
    <property type="entry name" value="ADP-ribosylglycohydrolase"/>
    <property type="match status" value="1"/>
</dbReference>
<proteinExistence type="predicted"/>
<feature type="chain" id="PRO_5045239544" evidence="1">
    <location>
        <begin position="23"/>
        <end position="392"/>
    </location>
</feature>
<gene>
    <name evidence="2" type="ORF">CCMP2556_LOCUS11318</name>
</gene>
<sequence>MGMRCQVWGLTALLLLKYTARASVPPATSRSPDLSVPDRVAGALWGLFVGDALAMPVHWYYGGPDQIRHDFGGQLLSRFEKSVHPFPDSIMQLSNTGGGGRGSDQGDVVGGVILHDKKQYWRRGGQFHYHHTLSAGENTLEAMLVREMMHSLTSTGGRFSAEDFRQRYVKFMTTPGSHNDTYASTCHRMFFEKWRSGVPPAECPDNDGHNVDTIDGLVLPSVVALATLARGESVEEATRQATEALAVTRASSVLPQYLHIMATFLSKILHKTPINDAAAQVAQEAYGSDLKNAVRARDDPVVACYIGGSFPALLHFAYKYGTSNANEALLASANAGGENVHRNEVFGLLLGANQGRKGLHGFEEGLQKFSELDTEIAALTAVLKGPGAPREL</sequence>